<feature type="transmembrane region" description="Helical" evidence="1">
    <location>
        <begin position="343"/>
        <end position="359"/>
    </location>
</feature>
<feature type="transmembrane region" description="Helical" evidence="1">
    <location>
        <begin position="272"/>
        <end position="289"/>
    </location>
</feature>
<dbReference type="STRING" id="1121015.GCA_000420545_02326"/>
<accession>A0A091ARM1</accession>
<organism evidence="2 3">
    <name type="scientific">Arenimonas oryziterrae DSM 21050 = YC6267</name>
    <dbReference type="NCBI Taxonomy" id="1121015"/>
    <lineage>
        <taxon>Bacteria</taxon>
        <taxon>Pseudomonadati</taxon>
        <taxon>Pseudomonadota</taxon>
        <taxon>Gammaproteobacteria</taxon>
        <taxon>Lysobacterales</taxon>
        <taxon>Lysobacteraceae</taxon>
        <taxon>Arenimonas</taxon>
    </lineage>
</organism>
<feature type="transmembrane region" description="Helical" evidence="1">
    <location>
        <begin position="62"/>
        <end position="84"/>
    </location>
</feature>
<feature type="transmembrane region" description="Helical" evidence="1">
    <location>
        <begin position="492"/>
        <end position="509"/>
    </location>
</feature>
<dbReference type="EMBL" id="AVCI01000007">
    <property type="protein sequence ID" value="KFN42843.1"/>
    <property type="molecule type" value="Genomic_DNA"/>
</dbReference>
<keyword evidence="1" id="KW-1133">Transmembrane helix</keyword>
<keyword evidence="3" id="KW-1185">Reference proteome</keyword>
<protein>
    <submittedName>
        <fullName evidence="2">Uncharacterized protein</fullName>
    </submittedName>
</protein>
<feature type="transmembrane region" description="Helical" evidence="1">
    <location>
        <begin position="178"/>
        <end position="195"/>
    </location>
</feature>
<keyword evidence="1" id="KW-0472">Membrane</keyword>
<dbReference type="Proteomes" id="UP000029385">
    <property type="component" value="Unassembled WGS sequence"/>
</dbReference>
<reference evidence="2 3" key="1">
    <citation type="submission" date="2013-09" db="EMBL/GenBank/DDBJ databases">
        <title>Genome sequencing of Arenimonas oryziterrae.</title>
        <authorList>
            <person name="Chen F."/>
            <person name="Wang G."/>
        </authorList>
    </citation>
    <scope>NUCLEOTIDE SEQUENCE [LARGE SCALE GENOMIC DNA]</scope>
    <source>
        <strain evidence="2 3">YC6267</strain>
    </source>
</reference>
<evidence type="ECO:0000256" key="1">
    <source>
        <dbReference type="SAM" id="Phobius"/>
    </source>
</evidence>
<dbReference type="OrthoDB" id="6017159at2"/>
<dbReference type="eggNOG" id="COG0842">
    <property type="taxonomic scope" value="Bacteria"/>
</dbReference>
<dbReference type="RefSeq" id="WP_022969928.1">
    <property type="nucleotide sequence ID" value="NZ_ATVD01000004.1"/>
</dbReference>
<feature type="transmembrane region" description="Helical" evidence="1">
    <location>
        <begin position="151"/>
        <end position="172"/>
    </location>
</feature>
<feature type="transmembrane region" description="Helical" evidence="1">
    <location>
        <begin position="436"/>
        <end position="456"/>
    </location>
</feature>
<feature type="transmembrane region" description="Helical" evidence="1">
    <location>
        <begin position="119"/>
        <end position="139"/>
    </location>
</feature>
<gene>
    <name evidence="2" type="ORF">N789_11980</name>
</gene>
<feature type="transmembrane region" description="Helical" evidence="1">
    <location>
        <begin position="365"/>
        <end position="384"/>
    </location>
</feature>
<feature type="transmembrane region" description="Helical" evidence="1">
    <location>
        <begin position="463"/>
        <end position="480"/>
    </location>
</feature>
<feature type="transmembrane region" description="Helical" evidence="1">
    <location>
        <begin position="21"/>
        <end position="42"/>
    </location>
</feature>
<sequence>MQAVHRFLAILLADLRERTRSLRFWIVLAGVMVGSWACFPPPSAHYLTVSLVDGQRGAYSSAWIGMVLGMEFCTLLSLIGFYLVRGTLARDIDTRVWQLLVATPMTRGAYLLAKWASHMVIFGIIISVGLSVGLVAQWVRAEDTAFNLFELVKPVLVLSLPGLAITSMFAVWFDLVPWLRRTIGNVLFFIVWVTLTSTSLAQLDAPHANEVWTSDPNGMTVVARDFQRIREQQTGKPQEKGFSVGNQVIDHPPILFEWKAWHVRPMDALGRLLWLLGAMAGVLLAAPFLDWAAARGTAAAAKNVAGAGLRLAWLDKAMAPFARGLFGTLVIAELRLVLRQRRYGWWLLALVAWGVQAFSAEKGMVMAMMLAWLLPLDVFARGVLRERDTGTGGLMFTAAGITWRLLATRFAVAAILAVGLALPGMLRLLASHPEGALAAVAIAASISVWGLAVGAICRNPRPFELLLLGTVYVGIQGADIFDMSRDPATTALWHSLFLLPAAALLFWAWPRLARR</sequence>
<keyword evidence="1" id="KW-0812">Transmembrane</keyword>
<name>A0A091ARM1_9GAMM</name>
<feature type="transmembrane region" description="Helical" evidence="1">
    <location>
        <begin position="405"/>
        <end position="430"/>
    </location>
</feature>
<evidence type="ECO:0000313" key="3">
    <source>
        <dbReference type="Proteomes" id="UP000029385"/>
    </source>
</evidence>
<comment type="caution">
    <text evidence="2">The sequence shown here is derived from an EMBL/GenBank/DDBJ whole genome shotgun (WGS) entry which is preliminary data.</text>
</comment>
<dbReference type="PATRIC" id="fig|1121015.4.peg.1870"/>
<proteinExistence type="predicted"/>
<evidence type="ECO:0000313" key="2">
    <source>
        <dbReference type="EMBL" id="KFN42843.1"/>
    </source>
</evidence>
<dbReference type="AlphaFoldDB" id="A0A091ARM1"/>